<dbReference type="InParanoid" id="A0A1E1LAB7"/>
<organism evidence="1 2">
    <name type="scientific">Rhynchosporium graminicola</name>
    <dbReference type="NCBI Taxonomy" id="2792576"/>
    <lineage>
        <taxon>Eukaryota</taxon>
        <taxon>Fungi</taxon>
        <taxon>Dikarya</taxon>
        <taxon>Ascomycota</taxon>
        <taxon>Pezizomycotina</taxon>
        <taxon>Leotiomycetes</taxon>
        <taxon>Helotiales</taxon>
        <taxon>Ploettnerulaceae</taxon>
        <taxon>Rhynchosporium</taxon>
    </lineage>
</organism>
<dbReference type="AlphaFoldDB" id="A0A1E1LAB7"/>
<sequence>MRDPKGMGVLDRVFMNTQNGVCEGVHVKTRWTLKSLTDIQEEASSCLEIALFSYWGNGNAVCFDGCYGGFIWNDKREILGRFSFQEKDGQKLVFAPMIKKSIEQDYCLNSVVARLSRL</sequence>
<comment type="caution">
    <text evidence="1">The sequence shown here is derived from an EMBL/GenBank/DDBJ whole genome shotgun (WGS) entry which is preliminary data.</text>
</comment>
<dbReference type="EMBL" id="FJUW01000042">
    <property type="protein sequence ID" value="CZT07294.1"/>
    <property type="molecule type" value="Genomic_DNA"/>
</dbReference>
<evidence type="ECO:0000313" key="2">
    <source>
        <dbReference type="Proteomes" id="UP000178129"/>
    </source>
</evidence>
<proteinExistence type="predicted"/>
<dbReference type="Proteomes" id="UP000178129">
    <property type="component" value="Unassembled WGS sequence"/>
</dbReference>
<name>A0A1E1LAB7_9HELO</name>
<gene>
    <name evidence="1" type="ORF">RCO7_07286</name>
</gene>
<keyword evidence="2" id="KW-1185">Reference proteome</keyword>
<protein>
    <submittedName>
        <fullName evidence="1">Uncharacterized protein</fullName>
    </submittedName>
</protein>
<evidence type="ECO:0000313" key="1">
    <source>
        <dbReference type="EMBL" id="CZT07294.1"/>
    </source>
</evidence>
<dbReference type="STRING" id="914237.A0A1E1LAB7"/>
<reference evidence="2" key="1">
    <citation type="submission" date="2016-03" db="EMBL/GenBank/DDBJ databases">
        <authorList>
            <person name="Ploux O."/>
        </authorList>
    </citation>
    <scope>NUCLEOTIDE SEQUENCE [LARGE SCALE GENOMIC DNA]</scope>
    <source>
        <strain evidence="2">UK7</strain>
    </source>
</reference>
<accession>A0A1E1LAB7</accession>